<proteinExistence type="inferred from homology"/>
<feature type="binding site" evidence="9">
    <location>
        <position position="38"/>
    </location>
    <ligand>
        <name>NADPH</name>
        <dbReference type="ChEBI" id="CHEBI:57783"/>
    </ligand>
</feature>
<evidence type="ECO:0000256" key="7">
    <source>
        <dbReference type="ARBA" id="ARBA00023229"/>
    </source>
</evidence>
<comment type="similarity">
    <text evidence="2 9">Belongs to the DXR family.</text>
</comment>
<comment type="function">
    <text evidence="9">Catalyzes the NADPH-dependent rearrangement and reduction of 1-deoxy-D-xylulose-5-phosphate (DXP) to 2-C-methyl-D-erythritol 4-phosphate (MEP).</text>
</comment>
<accession>A0ABV7GZZ1</accession>
<feature type="binding site" evidence="9">
    <location>
        <position position="123"/>
    </location>
    <ligand>
        <name>NADPH</name>
        <dbReference type="ChEBI" id="CHEBI:57783"/>
    </ligand>
</feature>
<keyword evidence="5 9" id="KW-0560">Oxidoreductase</keyword>
<feature type="binding site" evidence="9">
    <location>
        <position position="222"/>
    </location>
    <ligand>
        <name>1-deoxy-D-xylulose 5-phosphate</name>
        <dbReference type="ChEBI" id="CHEBI:57792"/>
    </ligand>
</feature>
<feature type="binding site" evidence="9">
    <location>
        <position position="11"/>
    </location>
    <ligand>
        <name>NADPH</name>
        <dbReference type="ChEBI" id="CHEBI:57783"/>
    </ligand>
</feature>
<dbReference type="EMBL" id="JBHRTI010000003">
    <property type="protein sequence ID" value="MFC3146897.1"/>
    <property type="molecule type" value="Genomic_DNA"/>
</dbReference>
<dbReference type="Pfam" id="PF08436">
    <property type="entry name" value="DXP_redisom_C"/>
    <property type="match status" value="1"/>
</dbReference>
<dbReference type="PANTHER" id="PTHR30525">
    <property type="entry name" value="1-DEOXY-D-XYLULOSE 5-PHOSPHATE REDUCTOISOMERASE"/>
    <property type="match status" value="1"/>
</dbReference>
<feature type="binding site" evidence="9">
    <location>
        <position position="151"/>
    </location>
    <ligand>
        <name>Mn(2+)</name>
        <dbReference type="ChEBI" id="CHEBI:29035"/>
    </ligand>
</feature>
<feature type="binding site" evidence="9">
    <location>
        <position position="204"/>
    </location>
    <ligand>
        <name>1-deoxy-D-xylulose 5-phosphate</name>
        <dbReference type="ChEBI" id="CHEBI:57792"/>
    </ligand>
</feature>
<feature type="binding site" evidence="9">
    <location>
        <position position="14"/>
    </location>
    <ligand>
        <name>NADPH</name>
        <dbReference type="ChEBI" id="CHEBI:57783"/>
    </ligand>
</feature>
<evidence type="ECO:0000256" key="9">
    <source>
        <dbReference type="HAMAP-Rule" id="MF_00183"/>
    </source>
</evidence>
<dbReference type="InterPro" id="IPR003821">
    <property type="entry name" value="DXP_reductoisomerase"/>
</dbReference>
<dbReference type="Gene3D" id="1.10.1740.10">
    <property type="match status" value="1"/>
</dbReference>
<gene>
    <name evidence="9" type="primary">dxr</name>
    <name evidence="13" type="ORF">ACFOEN_04480</name>
</gene>
<dbReference type="InterPro" id="IPR013644">
    <property type="entry name" value="DXP_reductoisomerase_C"/>
</dbReference>
<dbReference type="SUPFAM" id="SSF55347">
    <property type="entry name" value="Glyceraldehyde-3-phosphate dehydrogenase-like, C-terminal domain"/>
    <property type="match status" value="1"/>
</dbReference>
<dbReference type="NCBIfam" id="TIGR00243">
    <property type="entry name" value="Dxr"/>
    <property type="match status" value="1"/>
</dbReference>
<dbReference type="InterPro" id="IPR026877">
    <property type="entry name" value="DXPR_C"/>
</dbReference>
<dbReference type="PANTHER" id="PTHR30525:SF0">
    <property type="entry name" value="1-DEOXY-D-XYLULOSE 5-PHOSPHATE REDUCTOISOMERASE, CHLOROPLASTIC"/>
    <property type="match status" value="1"/>
</dbReference>
<keyword evidence="4 9" id="KW-0521">NADP</keyword>
<evidence type="ECO:0000259" key="10">
    <source>
        <dbReference type="Pfam" id="PF02670"/>
    </source>
</evidence>
<feature type="binding site" evidence="9">
    <location>
        <position position="12"/>
    </location>
    <ligand>
        <name>NADPH</name>
        <dbReference type="ChEBI" id="CHEBI:57783"/>
    </ligand>
</feature>
<feature type="binding site" evidence="9">
    <location>
        <position position="149"/>
    </location>
    <ligand>
        <name>Mn(2+)</name>
        <dbReference type="ChEBI" id="CHEBI:29035"/>
    </ligand>
</feature>
<comment type="caution">
    <text evidence="9">Lacks conserved residue(s) required for the propagation of feature annotation.</text>
</comment>
<dbReference type="SUPFAM" id="SSF69055">
    <property type="entry name" value="1-deoxy-D-xylulose-5-phosphate reductoisomerase, C-terminal domain"/>
    <property type="match status" value="1"/>
</dbReference>
<keyword evidence="6 9" id="KW-0464">Manganese</keyword>
<dbReference type="SUPFAM" id="SSF51735">
    <property type="entry name" value="NAD(P)-binding Rossmann-fold domains"/>
    <property type="match status" value="1"/>
</dbReference>
<dbReference type="NCBIfam" id="NF009114">
    <property type="entry name" value="PRK12464.1"/>
    <property type="match status" value="1"/>
</dbReference>
<evidence type="ECO:0000256" key="6">
    <source>
        <dbReference type="ARBA" id="ARBA00023211"/>
    </source>
</evidence>
<keyword evidence="3 9" id="KW-0479">Metal-binding</keyword>
<evidence type="ECO:0000259" key="11">
    <source>
        <dbReference type="Pfam" id="PF08436"/>
    </source>
</evidence>
<dbReference type="Pfam" id="PF02670">
    <property type="entry name" value="DXP_reductoisom"/>
    <property type="match status" value="1"/>
</dbReference>
<feature type="binding site" evidence="9">
    <location>
        <position position="124"/>
    </location>
    <ligand>
        <name>1-deoxy-D-xylulose 5-phosphate</name>
        <dbReference type="ChEBI" id="CHEBI:57792"/>
    </ligand>
</feature>
<evidence type="ECO:0000313" key="14">
    <source>
        <dbReference type="Proteomes" id="UP001595556"/>
    </source>
</evidence>
<feature type="binding site" evidence="9">
    <location>
        <position position="217"/>
    </location>
    <ligand>
        <name>1-deoxy-D-xylulose 5-phosphate</name>
        <dbReference type="ChEBI" id="CHEBI:57792"/>
    </ligand>
</feature>
<feature type="binding site" evidence="9">
    <location>
        <position position="210"/>
    </location>
    <ligand>
        <name>NADPH</name>
        <dbReference type="ChEBI" id="CHEBI:57783"/>
    </ligand>
</feature>
<keyword evidence="9" id="KW-0460">Magnesium</keyword>
<dbReference type="GO" id="GO:0030604">
    <property type="term" value="F:1-deoxy-D-xylulose-5-phosphate reductoisomerase activity"/>
    <property type="evidence" value="ECO:0007669"/>
    <property type="project" value="UniProtKB-EC"/>
</dbReference>
<dbReference type="PIRSF" id="PIRSF006205">
    <property type="entry name" value="Dxp_reductismrs"/>
    <property type="match status" value="1"/>
</dbReference>
<evidence type="ECO:0000256" key="4">
    <source>
        <dbReference type="ARBA" id="ARBA00022857"/>
    </source>
</evidence>
<feature type="binding site" evidence="9">
    <location>
        <position position="223"/>
    </location>
    <ligand>
        <name>1-deoxy-D-xylulose 5-phosphate</name>
        <dbReference type="ChEBI" id="CHEBI:57792"/>
    </ligand>
</feature>
<feature type="domain" description="1-deoxy-D-xylulose 5-phosphate reductoisomerase C-terminal" evidence="11">
    <location>
        <begin position="145"/>
        <end position="234"/>
    </location>
</feature>
<feature type="domain" description="1-deoxy-D-xylulose 5-phosphate reductoisomerase N-terminal" evidence="10">
    <location>
        <begin position="5"/>
        <end position="131"/>
    </location>
</feature>
<feature type="binding site" evidence="9">
    <location>
        <position position="226"/>
    </location>
    <ligand>
        <name>Mn(2+)</name>
        <dbReference type="ChEBI" id="CHEBI:29035"/>
    </ligand>
</feature>
<evidence type="ECO:0000256" key="5">
    <source>
        <dbReference type="ARBA" id="ARBA00023002"/>
    </source>
</evidence>
<feature type="domain" description="DXP reductoisomerase C-terminal" evidence="12">
    <location>
        <begin position="266"/>
        <end position="382"/>
    </location>
</feature>
<dbReference type="InterPro" id="IPR036169">
    <property type="entry name" value="DXPR_C_sf"/>
</dbReference>
<dbReference type="InterPro" id="IPR013512">
    <property type="entry name" value="DXP_reductoisomerase_N"/>
</dbReference>
<dbReference type="Gene3D" id="3.40.50.720">
    <property type="entry name" value="NAD(P)-binding Rossmann-like Domain"/>
    <property type="match status" value="1"/>
</dbReference>
<dbReference type="Pfam" id="PF13288">
    <property type="entry name" value="DXPR_C"/>
    <property type="match status" value="1"/>
</dbReference>
<name>A0ABV7GZZ1_9BURK</name>
<dbReference type="RefSeq" id="WP_377301474.1">
    <property type="nucleotide sequence ID" value="NZ_CP180191.1"/>
</dbReference>
<dbReference type="EC" id="1.1.1.267" evidence="9"/>
<feature type="binding site" evidence="9">
    <location>
        <position position="150"/>
    </location>
    <ligand>
        <name>1-deoxy-D-xylulose 5-phosphate</name>
        <dbReference type="ChEBI" id="CHEBI:57792"/>
    </ligand>
</feature>
<sequence length="390" mass="42041">MRQRICVLGATGSIGDSTLDVVQRHPERFEVIALSAYRQMDKLSKLIQTHRPRYVAVADAAQAAAIEKQFGASGPAVSHGEQALSALARLPEVDVVVAAIVGAAGMRSTWAAARAGKRILLANKEALVSGGRFMVDTVKAGGAILLPLDSEHNAIFQCLPGDGSKTGRTLSGVRKLWLTASGGPFRTWPAERFAAITPEQAVAHPNWVMGRKISVDSATLMNKGLELIEARWLFDCMPEMLDVVVHPQSVIHSMVEYADGSFLAQLGSPDMRTPIAHALAIPERISAGVKPMDPWTLTGLTFERPDLKRFPCLQLAMQALASGHAECVALNAANEVAVEAFLERRCSFQGISQIVSDVLERVKVQPLDSLEAIEAFDAEARRIAALHFPA</sequence>
<evidence type="ECO:0000259" key="12">
    <source>
        <dbReference type="Pfam" id="PF13288"/>
    </source>
</evidence>
<comment type="pathway">
    <text evidence="1 9">Isoprenoid biosynthesis; isopentenyl diphosphate biosynthesis via DXP pathway; isopentenyl diphosphate from 1-deoxy-D-xylulose 5-phosphate: step 1/6.</text>
</comment>
<evidence type="ECO:0000313" key="13">
    <source>
        <dbReference type="EMBL" id="MFC3146897.1"/>
    </source>
</evidence>
<evidence type="ECO:0000256" key="2">
    <source>
        <dbReference type="ARBA" id="ARBA00006825"/>
    </source>
</evidence>
<dbReference type="Proteomes" id="UP001595556">
    <property type="component" value="Unassembled WGS sequence"/>
</dbReference>
<feature type="binding site" evidence="9">
    <location>
        <position position="13"/>
    </location>
    <ligand>
        <name>NADPH</name>
        <dbReference type="ChEBI" id="CHEBI:57783"/>
    </ligand>
</feature>
<keyword evidence="7 9" id="KW-0414">Isoprene biosynthesis</keyword>
<dbReference type="InterPro" id="IPR036291">
    <property type="entry name" value="NAD(P)-bd_dom_sf"/>
</dbReference>
<evidence type="ECO:0000256" key="8">
    <source>
        <dbReference type="ARBA" id="ARBA00048543"/>
    </source>
</evidence>
<feature type="binding site" evidence="9">
    <location>
        <position position="181"/>
    </location>
    <ligand>
        <name>1-deoxy-D-xylulose 5-phosphate</name>
        <dbReference type="ChEBI" id="CHEBI:57792"/>
    </ligand>
</feature>
<organism evidence="13 14">
    <name type="scientific">Piscinibacterium candidicorallinum</name>
    <dbReference type="NCBI Taxonomy" id="1793872"/>
    <lineage>
        <taxon>Bacteria</taxon>
        <taxon>Pseudomonadati</taxon>
        <taxon>Pseudomonadota</taxon>
        <taxon>Betaproteobacteria</taxon>
        <taxon>Burkholderiales</taxon>
        <taxon>Piscinibacterium</taxon>
    </lineage>
</organism>
<evidence type="ECO:0000256" key="1">
    <source>
        <dbReference type="ARBA" id="ARBA00005094"/>
    </source>
</evidence>
<feature type="binding site" evidence="9">
    <location>
        <position position="151"/>
    </location>
    <ligand>
        <name>1-deoxy-D-xylulose 5-phosphate</name>
        <dbReference type="ChEBI" id="CHEBI:57792"/>
    </ligand>
</feature>
<comment type="catalytic activity">
    <reaction evidence="8">
        <text>2-C-methyl-D-erythritol 4-phosphate + NADP(+) = 1-deoxy-D-xylulose 5-phosphate + NADPH + H(+)</text>
        <dbReference type="Rhea" id="RHEA:13717"/>
        <dbReference type="ChEBI" id="CHEBI:15378"/>
        <dbReference type="ChEBI" id="CHEBI:57783"/>
        <dbReference type="ChEBI" id="CHEBI:57792"/>
        <dbReference type="ChEBI" id="CHEBI:58262"/>
        <dbReference type="ChEBI" id="CHEBI:58349"/>
        <dbReference type="EC" id="1.1.1.267"/>
    </reaction>
    <physiologicalReaction direction="right-to-left" evidence="8">
        <dbReference type="Rhea" id="RHEA:13719"/>
    </physiologicalReaction>
</comment>
<comment type="cofactor">
    <cofactor evidence="9">
        <name>Mg(2+)</name>
        <dbReference type="ChEBI" id="CHEBI:18420"/>
    </cofactor>
    <cofactor evidence="9">
        <name>Mn(2+)</name>
        <dbReference type="ChEBI" id="CHEBI:29035"/>
    </cofactor>
</comment>
<dbReference type="HAMAP" id="MF_00183">
    <property type="entry name" value="DXP_reductoisom"/>
    <property type="match status" value="1"/>
</dbReference>
<protein>
    <recommendedName>
        <fullName evidence="9">1-deoxy-D-xylulose 5-phosphate reductoisomerase</fullName>
        <shortName evidence="9">DXP reductoisomerase</shortName>
        <ecNumber evidence="9">1.1.1.267</ecNumber>
    </recommendedName>
    <alternativeName>
        <fullName evidence="9">1-deoxyxylulose-5-phosphate reductoisomerase</fullName>
    </alternativeName>
    <alternativeName>
        <fullName evidence="9">2-C-methyl-D-erythritol 4-phosphate synthase</fullName>
    </alternativeName>
</protein>
<keyword evidence="14" id="KW-1185">Reference proteome</keyword>
<comment type="caution">
    <text evidence="13">The sequence shown here is derived from an EMBL/GenBank/DDBJ whole genome shotgun (WGS) entry which is preliminary data.</text>
</comment>
<feature type="binding site" evidence="9">
    <location>
        <position position="125"/>
    </location>
    <ligand>
        <name>NADPH</name>
        <dbReference type="ChEBI" id="CHEBI:57783"/>
    </ligand>
</feature>
<feature type="binding site" evidence="9">
    <location>
        <position position="226"/>
    </location>
    <ligand>
        <name>1-deoxy-D-xylulose 5-phosphate</name>
        <dbReference type="ChEBI" id="CHEBI:57792"/>
    </ligand>
</feature>
<reference evidence="14" key="1">
    <citation type="journal article" date="2019" name="Int. J. Syst. Evol. Microbiol.">
        <title>The Global Catalogue of Microorganisms (GCM) 10K type strain sequencing project: providing services to taxonomists for standard genome sequencing and annotation.</title>
        <authorList>
            <consortium name="The Broad Institute Genomics Platform"/>
            <consortium name="The Broad Institute Genome Sequencing Center for Infectious Disease"/>
            <person name="Wu L."/>
            <person name="Ma J."/>
        </authorList>
    </citation>
    <scope>NUCLEOTIDE SEQUENCE [LARGE SCALE GENOMIC DNA]</scope>
    <source>
        <strain evidence="14">KCTC 52168</strain>
    </source>
</reference>
<evidence type="ECO:0000256" key="3">
    <source>
        <dbReference type="ARBA" id="ARBA00022723"/>
    </source>
</evidence>